<proteinExistence type="predicted"/>
<organism evidence="1 2">
    <name type="scientific">Streptosporangium fragile</name>
    <dbReference type="NCBI Taxonomy" id="46186"/>
    <lineage>
        <taxon>Bacteria</taxon>
        <taxon>Bacillati</taxon>
        <taxon>Actinomycetota</taxon>
        <taxon>Actinomycetes</taxon>
        <taxon>Streptosporangiales</taxon>
        <taxon>Streptosporangiaceae</taxon>
        <taxon>Streptosporangium</taxon>
    </lineage>
</organism>
<gene>
    <name evidence="1" type="ORF">GCM10010517_79500</name>
</gene>
<name>A0ABN3WH46_9ACTN</name>
<dbReference type="InterPro" id="IPR009057">
    <property type="entry name" value="Homeodomain-like_sf"/>
</dbReference>
<dbReference type="EMBL" id="BAAAVI010000121">
    <property type="protein sequence ID" value="GAA2912965.1"/>
    <property type="molecule type" value="Genomic_DNA"/>
</dbReference>
<evidence type="ECO:0000313" key="2">
    <source>
        <dbReference type="Proteomes" id="UP001500831"/>
    </source>
</evidence>
<dbReference type="Proteomes" id="UP001500831">
    <property type="component" value="Unassembled WGS sequence"/>
</dbReference>
<evidence type="ECO:0008006" key="3">
    <source>
        <dbReference type="Google" id="ProtNLM"/>
    </source>
</evidence>
<dbReference type="SUPFAM" id="SSF46689">
    <property type="entry name" value="Homeodomain-like"/>
    <property type="match status" value="1"/>
</dbReference>
<sequence>MVLDGDRTVTDVARECGIHDTTLGNWVRVCRHRHDAEETRSLSGPERARLRGLERQSRELREKVQFPKSRGLLRE</sequence>
<protein>
    <recommendedName>
        <fullName evidence="3">Transposase</fullName>
    </recommendedName>
</protein>
<comment type="caution">
    <text evidence="1">The sequence shown here is derived from an EMBL/GenBank/DDBJ whole genome shotgun (WGS) entry which is preliminary data.</text>
</comment>
<dbReference type="Pfam" id="PF01527">
    <property type="entry name" value="HTH_Tnp_1"/>
    <property type="match status" value="1"/>
</dbReference>
<dbReference type="Gene3D" id="1.10.10.60">
    <property type="entry name" value="Homeodomain-like"/>
    <property type="match status" value="1"/>
</dbReference>
<keyword evidence="2" id="KW-1185">Reference proteome</keyword>
<accession>A0ABN3WH46</accession>
<dbReference type="InterPro" id="IPR002514">
    <property type="entry name" value="Transposase_8"/>
</dbReference>
<evidence type="ECO:0000313" key="1">
    <source>
        <dbReference type="EMBL" id="GAA2912965.1"/>
    </source>
</evidence>
<reference evidence="1 2" key="1">
    <citation type="journal article" date="2019" name="Int. J. Syst. Evol. Microbiol.">
        <title>The Global Catalogue of Microorganisms (GCM) 10K type strain sequencing project: providing services to taxonomists for standard genome sequencing and annotation.</title>
        <authorList>
            <consortium name="The Broad Institute Genomics Platform"/>
            <consortium name="The Broad Institute Genome Sequencing Center for Infectious Disease"/>
            <person name="Wu L."/>
            <person name="Ma J."/>
        </authorList>
    </citation>
    <scope>NUCLEOTIDE SEQUENCE [LARGE SCALE GENOMIC DNA]</scope>
    <source>
        <strain evidence="1 2">JCM 6242</strain>
    </source>
</reference>